<dbReference type="Proteomes" id="UP000217792">
    <property type="component" value="Chromosome"/>
</dbReference>
<sequence>MDPQLFTKTITAYNIYVDVGYDLEFEKRAFDLKVENSPFYATP</sequence>
<dbReference type="EMBL" id="AP014880">
    <property type="protein sequence ID" value="BAW17112.1"/>
    <property type="molecule type" value="Genomic_DNA"/>
</dbReference>
<organism evidence="1 2">
    <name type="scientific">Streptococcus intermedius</name>
    <dbReference type="NCBI Taxonomy" id="1338"/>
    <lineage>
        <taxon>Bacteria</taxon>
        <taxon>Bacillati</taxon>
        <taxon>Bacillota</taxon>
        <taxon>Bacilli</taxon>
        <taxon>Lactobacillales</taxon>
        <taxon>Streptococcaceae</taxon>
        <taxon>Streptococcus</taxon>
        <taxon>Streptococcus anginosus group</taxon>
    </lineage>
</organism>
<accession>A0AAD1C9H6</accession>
<gene>
    <name evidence="1" type="ORF">SITYG_11330</name>
</gene>
<evidence type="ECO:0000313" key="2">
    <source>
        <dbReference type="Proteomes" id="UP000217792"/>
    </source>
</evidence>
<reference evidence="1 2" key="1">
    <citation type="journal article" date="2017" name="Infect. Immun.">
        <title>Characterization of the Pathogenicity of Streptococcus intermedius TYG1620 Isolated from a Human Brain Abscess Based on the Complete Genome Sequence with Transcriptome Analysis and Transposon Mutagenesis in a Murine Subcutaneous Abscess Model.</title>
        <authorList>
            <person name="Hasegawa N."/>
            <person name="Sekizuka T."/>
            <person name="Sugi Y."/>
            <person name="Kawakami N."/>
            <person name="Ogasawara Y."/>
            <person name="Kato K."/>
            <person name="Yamashita A."/>
            <person name="Takeuchi F."/>
            <person name="Kuroda M."/>
        </authorList>
    </citation>
    <scope>NUCLEOTIDE SEQUENCE [LARGE SCALE GENOMIC DNA]</scope>
    <source>
        <strain evidence="1 2">TYG1620</strain>
    </source>
</reference>
<name>A0AAD1C9H6_STRIT</name>
<dbReference type="InterPro" id="IPR027477">
    <property type="entry name" value="Succ_DH/fumarate_Rdtase_cat_sf"/>
</dbReference>
<protein>
    <submittedName>
        <fullName evidence="1">Uncharacterized protein</fullName>
    </submittedName>
</protein>
<dbReference type="SUPFAM" id="SSF56425">
    <property type="entry name" value="Succinate dehydrogenase/fumarate reductase flavoprotein, catalytic domain"/>
    <property type="match status" value="1"/>
</dbReference>
<dbReference type="Gene3D" id="3.90.700.10">
    <property type="entry name" value="Succinate dehydrogenase/fumarate reductase flavoprotein, catalytic domain"/>
    <property type="match status" value="1"/>
</dbReference>
<evidence type="ECO:0000313" key="1">
    <source>
        <dbReference type="EMBL" id="BAW17112.1"/>
    </source>
</evidence>
<dbReference type="AlphaFoldDB" id="A0AAD1C9H6"/>
<proteinExistence type="predicted"/>